<evidence type="ECO:0000256" key="7">
    <source>
        <dbReference type="ARBA" id="ARBA00023180"/>
    </source>
</evidence>
<evidence type="ECO:0000256" key="4">
    <source>
        <dbReference type="ARBA" id="ARBA00022729"/>
    </source>
</evidence>
<evidence type="ECO:0000256" key="9">
    <source>
        <dbReference type="ARBA" id="ARBA00047669"/>
    </source>
</evidence>
<protein>
    <recommendedName>
        <fullName evidence="13">alpha-1,2-Mannosidase</fullName>
        <ecNumber evidence="13">3.2.1.-</ecNumber>
    </recommendedName>
</protein>
<keyword evidence="4" id="KW-0732">Signal</keyword>
<dbReference type="EC" id="3.2.1.-" evidence="13"/>
<feature type="active site" evidence="11">
    <location>
        <position position="305"/>
    </location>
</feature>
<keyword evidence="5 13" id="KW-0378">Hydrolase</keyword>
<keyword evidence="12" id="KW-0106">Calcium</keyword>
<dbReference type="GO" id="GO:0016020">
    <property type="term" value="C:membrane"/>
    <property type="evidence" value="ECO:0007669"/>
    <property type="project" value="InterPro"/>
</dbReference>
<evidence type="ECO:0000313" key="15">
    <source>
        <dbReference type="Proteomes" id="UP000268823"/>
    </source>
</evidence>
<feature type="active site" evidence="11">
    <location>
        <position position="448"/>
    </location>
</feature>
<keyword evidence="7" id="KW-0325">Glycoprotein</keyword>
<dbReference type="Pfam" id="PF01532">
    <property type="entry name" value="Glyco_hydro_47"/>
    <property type="match status" value="1"/>
</dbReference>
<dbReference type="GO" id="GO:0005783">
    <property type="term" value="C:endoplasmic reticulum"/>
    <property type="evidence" value="ECO:0007669"/>
    <property type="project" value="TreeGrafter"/>
</dbReference>
<evidence type="ECO:0000256" key="1">
    <source>
        <dbReference type="ARBA" id="ARBA00001913"/>
    </source>
</evidence>
<dbReference type="InterPro" id="IPR036026">
    <property type="entry name" value="Seven-hairpin_glycosidases"/>
</dbReference>
<dbReference type="SUPFAM" id="SSF48225">
    <property type="entry name" value="Seven-hairpin glycosidases"/>
    <property type="match status" value="1"/>
</dbReference>
<accession>A0A3M7FRZ8</accession>
<comment type="catalytic activity">
    <reaction evidence="10">
        <text>N(4)-(alpha-D-Man-(1-&gt;2)-alpha-D-Man-(1-&gt;2)-alpha-D-Man-(1-&gt;3)-[alpha-D-Man-(1-&gt;2)-alpha-D-Man-(1-&gt;3)-[alpha-D-Man-(1-&gt;2)-alpha-D-Man-(1-&gt;6)]-alpha-D-Man-(1-&gt;6)]-beta-D-Man-(1-&gt;4)-beta-D-GlcNAc-(1-&gt;4)-beta-D-GlcNAc)-L-asparaginyl-[protein] (N-glucan mannose isomer 9A1,2,3B1,2,3) + 4 H2O = N(4)-(alpha-D-Man-(1-&gt;3)-[alpha-D-Man-(1-&gt;3)-[alpha-D-Man-(1-&gt;6)]-alpha-D-Man-(1-&gt;6)]-beta-D-Man-(1-&gt;4)-beta-D-GlcNAc-(1-&gt;4)-beta-D-GlcNAc)-L-asparaginyl-[protein] (N-glucan mannose isomer 5A1,2) + 4 beta-D-mannose</text>
        <dbReference type="Rhea" id="RHEA:56008"/>
        <dbReference type="Rhea" id="RHEA-COMP:14356"/>
        <dbReference type="Rhea" id="RHEA-COMP:14367"/>
        <dbReference type="ChEBI" id="CHEBI:15377"/>
        <dbReference type="ChEBI" id="CHEBI:28563"/>
        <dbReference type="ChEBI" id="CHEBI:59087"/>
        <dbReference type="ChEBI" id="CHEBI:139493"/>
        <dbReference type="EC" id="3.2.1.113"/>
    </reaction>
</comment>
<reference evidence="14 15" key="1">
    <citation type="journal article" date="2018" name="BMC Genomics">
        <title>Genomic evidence for intraspecific hybridization in a clonal and extremely halotolerant yeast.</title>
        <authorList>
            <person name="Gostincar C."/>
            <person name="Stajich J.E."/>
            <person name="Zupancic J."/>
            <person name="Zalar P."/>
            <person name="Gunde-Cimerman N."/>
        </authorList>
    </citation>
    <scope>NUCLEOTIDE SEQUENCE [LARGE SCALE GENOMIC DNA]</scope>
    <source>
        <strain evidence="14 15">EXF-2788</strain>
    </source>
</reference>
<dbReference type="InterPro" id="IPR050749">
    <property type="entry name" value="Glycosyl_Hydrolase_47"/>
</dbReference>
<dbReference type="FunFam" id="1.50.10.10:FF:000047">
    <property type="entry name" value="Mannosyl-oligosaccharide alpha-1,2-mannosidase"/>
    <property type="match status" value="1"/>
</dbReference>
<comment type="caution">
    <text evidence="14">The sequence shown here is derived from an EMBL/GenBank/DDBJ whole genome shotgun (WGS) entry which is preliminary data.</text>
</comment>
<evidence type="ECO:0000256" key="11">
    <source>
        <dbReference type="PIRSR" id="PIRSR601382-1"/>
    </source>
</evidence>
<dbReference type="AlphaFoldDB" id="A0A3M7FRZ8"/>
<dbReference type="GO" id="GO:0036503">
    <property type="term" value="P:ERAD pathway"/>
    <property type="evidence" value="ECO:0007669"/>
    <property type="project" value="UniProtKB-ARBA"/>
</dbReference>
<evidence type="ECO:0000256" key="2">
    <source>
        <dbReference type="ARBA" id="ARBA00004922"/>
    </source>
</evidence>
<name>A0A3M7FRZ8_HORWE</name>
<comment type="pathway">
    <text evidence="2">Protein modification; protein glycosylation.</text>
</comment>
<feature type="binding site" evidence="12">
    <location>
        <position position="545"/>
    </location>
    <ligand>
        <name>Ca(2+)</name>
        <dbReference type="ChEBI" id="CHEBI:29108"/>
    </ligand>
</feature>
<dbReference type="OrthoDB" id="8118055at2759"/>
<comment type="catalytic activity">
    <reaction evidence="9">
        <text>N(4)-(alpha-D-Man-(1-&gt;2)-alpha-D-Man-(1-&gt;2)-alpha-D-Man-(1-&gt;3)-[alpha-D-Man-(1-&gt;3)-[alpha-D-Man-(1-&gt;2)-alpha-D-Man-(1-&gt;6)]-alpha-D-Man-(1-&gt;6)]-beta-D-Man-(1-&gt;4)-beta-D-GlcNAc-(1-&gt;4)-beta-D-GlcNAc)-L-asparaginyl-[protein] (N-glucan mannose isomer 8A1,2,3B1,3) + 3 H2O = N(4)-(alpha-D-Man-(1-&gt;3)-[alpha-D-Man-(1-&gt;3)-[alpha-D-Man-(1-&gt;6)]-alpha-D-Man-(1-&gt;6)]-beta-D-Man-(1-&gt;4)-beta-D-GlcNAc-(1-&gt;4)-beta-D-GlcNAc)-L-asparaginyl-[protein] (N-glucan mannose isomer 5A1,2) + 3 beta-D-mannose</text>
        <dbReference type="Rhea" id="RHEA:56028"/>
        <dbReference type="Rhea" id="RHEA-COMP:14358"/>
        <dbReference type="Rhea" id="RHEA-COMP:14367"/>
        <dbReference type="ChEBI" id="CHEBI:15377"/>
        <dbReference type="ChEBI" id="CHEBI:28563"/>
        <dbReference type="ChEBI" id="CHEBI:59087"/>
        <dbReference type="ChEBI" id="CHEBI:60628"/>
        <dbReference type="EC" id="3.2.1.113"/>
    </reaction>
</comment>
<evidence type="ECO:0000256" key="6">
    <source>
        <dbReference type="ARBA" id="ARBA00023157"/>
    </source>
</evidence>
<keyword evidence="6" id="KW-1015">Disulfide bond</keyword>
<dbReference type="GO" id="GO:0004571">
    <property type="term" value="F:mannosyl-oligosaccharide 1,2-alpha-mannosidase activity"/>
    <property type="evidence" value="ECO:0007669"/>
    <property type="project" value="UniProtKB-EC"/>
</dbReference>
<keyword evidence="12" id="KW-0479">Metal-binding</keyword>
<gene>
    <name evidence="14" type="ORF">D0861_02987</name>
</gene>
<comment type="similarity">
    <text evidence="3 13">Belongs to the glycosyl hydrolase 47 family.</text>
</comment>
<keyword evidence="8 13" id="KW-0326">Glycosidase</keyword>
<dbReference type="UniPathway" id="UPA00378"/>
<dbReference type="GO" id="GO:0005975">
    <property type="term" value="P:carbohydrate metabolic process"/>
    <property type="evidence" value="ECO:0007669"/>
    <property type="project" value="InterPro"/>
</dbReference>
<dbReference type="VEuPathDB" id="FungiDB:BTJ68_06325"/>
<proteinExistence type="inferred from homology"/>
<dbReference type="GO" id="GO:0005509">
    <property type="term" value="F:calcium ion binding"/>
    <property type="evidence" value="ECO:0007669"/>
    <property type="project" value="InterPro"/>
</dbReference>
<comment type="cofactor">
    <cofactor evidence="1 12">
        <name>Ca(2+)</name>
        <dbReference type="ChEBI" id="CHEBI:29108"/>
    </cofactor>
</comment>
<evidence type="ECO:0000256" key="12">
    <source>
        <dbReference type="PIRSR" id="PIRSR601382-2"/>
    </source>
</evidence>
<dbReference type="Gene3D" id="1.50.10.10">
    <property type="match status" value="1"/>
</dbReference>
<evidence type="ECO:0000256" key="10">
    <source>
        <dbReference type="ARBA" id="ARBA00048605"/>
    </source>
</evidence>
<evidence type="ECO:0000256" key="3">
    <source>
        <dbReference type="ARBA" id="ARBA00007658"/>
    </source>
</evidence>
<dbReference type="InterPro" id="IPR001382">
    <property type="entry name" value="Glyco_hydro_47"/>
</dbReference>
<evidence type="ECO:0000256" key="13">
    <source>
        <dbReference type="RuleBase" id="RU361193"/>
    </source>
</evidence>
<feature type="active site" description="Proton donor" evidence="11">
    <location>
        <position position="413"/>
    </location>
</feature>
<feature type="active site" description="Proton donor" evidence="11">
    <location>
        <position position="160"/>
    </location>
</feature>
<dbReference type="PRINTS" id="PR00747">
    <property type="entry name" value="GLYHDRLASE47"/>
</dbReference>
<dbReference type="InterPro" id="IPR012341">
    <property type="entry name" value="6hp_glycosidase-like_sf"/>
</dbReference>
<dbReference type="Proteomes" id="UP000268823">
    <property type="component" value="Unassembled WGS sequence"/>
</dbReference>
<sequence>MNTGSTGGLLATPHGASRGSQGMRLFSRRGLTCLGALLLVSLFYTLHQQDPNASNRFHSSNVIPAFNLKPSELAGRRYQVIEAFDHAWRGYSTYCMGHDSIHPVTNTCDDDFGGLGATAIDALSSAIMFERSEVVTEILEFIAKVDFTKVTGGTSLQLFEVVIRHFGAMLSANDLLDGPFRHLEIDPHLRETLLNQTIRLGDVLSCGFSTPTGIPRNWVDPALCTTDSGTSNTLAGIGTLVLEFGRLSDITGHRVYVEKARKAEQYLINPTSAEQMPFPGIYGSFVSVMNGQLMDSKGSWGSLADSFYEYLVKMYIYDRDVYSTYLDRWRVAADSTIRFIASHAYGHPEWTLLPYWEGQRRFNAMDSLSWFAGGNFVLGGMVTGNQTFVDFGLSIADTAGAMYKMTKTGLGGEFVVWTEDCLGNWGDGTCTANNSVRLSDSSFKLRPEVLETWYYAYRATGDPKYREWAWSAFEAISKVCKTSTGFSAISDVNAPDGGKKLDMQESFVFAEVLKYVYLLHLEDDGNALHVQDSRYGAKNQWVYNTEAHPFRVVGRLV</sequence>
<dbReference type="PANTHER" id="PTHR11742">
    <property type="entry name" value="MANNOSYL-OLIGOSACCHARIDE ALPHA-1,2-MANNOSIDASE-RELATED"/>
    <property type="match status" value="1"/>
</dbReference>
<evidence type="ECO:0000256" key="5">
    <source>
        <dbReference type="ARBA" id="ARBA00022801"/>
    </source>
</evidence>
<dbReference type="EMBL" id="QWIR01000038">
    <property type="protein sequence ID" value="RMY91629.1"/>
    <property type="molecule type" value="Genomic_DNA"/>
</dbReference>
<evidence type="ECO:0000313" key="14">
    <source>
        <dbReference type="EMBL" id="RMY91629.1"/>
    </source>
</evidence>
<organism evidence="14 15">
    <name type="scientific">Hortaea werneckii</name>
    <name type="common">Black yeast</name>
    <name type="synonym">Cladosporium werneckii</name>
    <dbReference type="NCBI Taxonomy" id="91943"/>
    <lineage>
        <taxon>Eukaryota</taxon>
        <taxon>Fungi</taxon>
        <taxon>Dikarya</taxon>
        <taxon>Ascomycota</taxon>
        <taxon>Pezizomycotina</taxon>
        <taxon>Dothideomycetes</taxon>
        <taxon>Dothideomycetidae</taxon>
        <taxon>Mycosphaerellales</taxon>
        <taxon>Teratosphaeriaceae</taxon>
        <taxon>Hortaea</taxon>
    </lineage>
</organism>
<dbReference type="PANTHER" id="PTHR11742:SF101">
    <property type="entry name" value="MANNOSYL-OLIGOSACCHARIDE ALPHA-1,2-MANNOSIDASE 1B"/>
    <property type="match status" value="1"/>
</dbReference>
<evidence type="ECO:0000256" key="8">
    <source>
        <dbReference type="ARBA" id="ARBA00023295"/>
    </source>
</evidence>